<dbReference type="InterPro" id="IPR051784">
    <property type="entry name" value="Nod_factor_ABC_transporter"/>
</dbReference>
<reference evidence="7 8" key="1">
    <citation type="journal article" date="2019" name="Int. J. Syst. Evol. Microbiol.">
        <title>The Global Catalogue of Microorganisms (GCM) 10K type strain sequencing project: providing services to taxonomists for standard genome sequencing and annotation.</title>
        <authorList>
            <consortium name="The Broad Institute Genomics Platform"/>
            <consortium name="The Broad Institute Genome Sequencing Center for Infectious Disease"/>
            <person name="Wu L."/>
            <person name="Ma J."/>
        </authorList>
    </citation>
    <scope>NUCLEOTIDE SEQUENCE [LARGE SCALE GENOMIC DNA]</scope>
    <source>
        <strain evidence="7 8">JCM 7356</strain>
    </source>
</reference>
<evidence type="ECO:0000313" key="8">
    <source>
        <dbReference type="Proteomes" id="UP001500305"/>
    </source>
</evidence>
<evidence type="ECO:0000256" key="4">
    <source>
        <dbReference type="ARBA" id="ARBA00023136"/>
    </source>
</evidence>
<dbReference type="PANTHER" id="PTHR43229:SF2">
    <property type="entry name" value="NODULATION PROTEIN J"/>
    <property type="match status" value="1"/>
</dbReference>
<name>A0ABN3DKR3_9ACTN</name>
<accession>A0ABN3DKR3</accession>
<feature type="transmembrane region" description="Helical" evidence="5">
    <location>
        <begin position="222"/>
        <end position="244"/>
    </location>
</feature>
<feature type="transmembrane region" description="Helical" evidence="5">
    <location>
        <begin position="115"/>
        <end position="138"/>
    </location>
</feature>
<evidence type="ECO:0000313" key="7">
    <source>
        <dbReference type="EMBL" id="GAA2234241.1"/>
    </source>
</evidence>
<keyword evidence="3 5" id="KW-1133">Transmembrane helix</keyword>
<keyword evidence="8" id="KW-1185">Reference proteome</keyword>
<evidence type="ECO:0000256" key="3">
    <source>
        <dbReference type="ARBA" id="ARBA00022989"/>
    </source>
</evidence>
<comment type="subcellular location">
    <subcellularLocation>
        <location evidence="1">Membrane</location>
        <topology evidence="1">Multi-pass membrane protein</topology>
    </subcellularLocation>
</comment>
<keyword evidence="2 5" id="KW-0812">Transmembrane</keyword>
<gene>
    <name evidence="7" type="ORF">GCM10010430_13710</name>
</gene>
<evidence type="ECO:0000256" key="5">
    <source>
        <dbReference type="SAM" id="Phobius"/>
    </source>
</evidence>
<protein>
    <recommendedName>
        <fullName evidence="6">ABC-2 type transporter transmembrane domain-containing protein</fullName>
    </recommendedName>
</protein>
<feature type="transmembrane region" description="Helical" evidence="5">
    <location>
        <begin position="171"/>
        <end position="191"/>
    </location>
</feature>
<proteinExistence type="predicted"/>
<dbReference type="PANTHER" id="PTHR43229">
    <property type="entry name" value="NODULATION PROTEIN J"/>
    <property type="match status" value="1"/>
</dbReference>
<dbReference type="RefSeq" id="WP_344635313.1">
    <property type="nucleotide sequence ID" value="NZ_BAAATR010000004.1"/>
</dbReference>
<dbReference type="Proteomes" id="UP001500305">
    <property type="component" value="Unassembled WGS sequence"/>
</dbReference>
<evidence type="ECO:0000259" key="6">
    <source>
        <dbReference type="Pfam" id="PF01061"/>
    </source>
</evidence>
<organism evidence="7 8">
    <name type="scientific">Kitasatospora cystarginea</name>
    <dbReference type="NCBI Taxonomy" id="58350"/>
    <lineage>
        <taxon>Bacteria</taxon>
        <taxon>Bacillati</taxon>
        <taxon>Actinomycetota</taxon>
        <taxon>Actinomycetes</taxon>
        <taxon>Kitasatosporales</taxon>
        <taxon>Streptomycetaceae</taxon>
        <taxon>Kitasatospora</taxon>
    </lineage>
</organism>
<evidence type="ECO:0000256" key="1">
    <source>
        <dbReference type="ARBA" id="ARBA00004141"/>
    </source>
</evidence>
<dbReference type="EMBL" id="BAAATR010000004">
    <property type="protein sequence ID" value="GAA2234241.1"/>
    <property type="molecule type" value="Genomic_DNA"/>
</dbReference>
<dbReference type="Pfam" id="PF01061">
    <property type="entry name" value="ABC2_membrane"/>
    <property type="match status" value="1"/>
</dbReference>
<sequence>MGEHARRHLEAIRTGYLIYLADNPLKVQLTTTLPRLLLQGIFYTMLGRLVGGQSGAHFAFIGAIAFAACTDTVIGVCDVPMTDQWSGTYYRLQTGALPPGAVYLCRSLPYLTSGFLYSLLVLLVDGPVLGFAGSLGSLTAVLPLYLLTATTSTMFGLALAALAVGGSRDVLYGNLGSYFVLAASAIVSPLASKLRWLAVLGEVLPLGHGLKAIRAATAGSPWLVQLALEVLVGLGWLAVALLVVQARDRAARGRRVSVGRLHS</sequence>
<feature type="transmembrane region" description="Helical" evidence="5">
    <location>
        <begin position="144"/>
        <end position="164"/>
    </location>
</feature>
<dbReference type="InterPro" id="IPR013525">
    <property type="entry name" value="ABC2_TM"/>
</dbReference>
<evidence type="ECO:0000256" key="2">
    <source>
        <dbReference type="ARBA" id="ARBA00022692"/>
    </source>
</evidence>
<feature type="domain" description="ABC-2 type transporter transmembrane" evidence="6">
    <location>
        <begin position="35"/>
        <end position="216"/>
    </location>
</feature>
<keyword evidence="4 5" id="KW-0472">Membrane</keyword>
<comment type="caution">
    <text evidence="7">The sequence shown here is derived from an EMBL/GenBank/DDBJ whole genome shotgun (WGS) entry which is preliminary data.</text>
</comment>